<accession>A0A7W9YHH6</accession>
<gene>
    <name evidence="2" type="ORF">HNR23_002314</name>
</gene>
<dbReference type="AlphaFoldDB" id="A0A7W9YHH6"/>
<dbReference type="EMBL" id="JACHDS010000001">
    <property type="protein sequence ID" value="MBB6172254.1"/>
    <property type="molecule type" value="Genomic_DNA"/>
</dbReference>
<protein>
    <submittedName>
        <fullName evidence="2">Uncharacterized protein</fullName>
    </submittedName>
</protein>
<evidence type="ECO:0000313" key="3">
    <source>
        <dbReference type="Proteomes" id="UP000546642"/>
    </source>
</evidence>
<keyword evidence="3" id="KW-1185">Reference proteome</keyword>
<evidence type="ECO:0000313" key="2">
    <source>
        <dbReference type="EMBL" id="MBB6172254.1"/>
    </source>
</evidence>
<feature type="region of interest" description="Disordered" evidence="1">
    <location>
        <begin position="82"/>
        <end position="116"/>
    </location>
</feature>
<comment type="caution">
    <text evidence="2">The sequence shown here is derived from an EMBL/GenBank/DDBJ whole genome shotgun (WGS) entry which is preliminary data.</text>
</comment>
<dbReference type="Proteomes" id="UP000546642">
    <property type="component" value="Unassembled WGS sequence"/>
</dbReference>
<organism evidence="2 3">
    <name type="scientific">Nocardiopsis mwathae</name>
    <dbReference type="NCBI Taxonomy" id="1472723"/>
    <lineage>
        <taxon>Bacteria</taxon>
        <taxon>Bacillati</taxon>
        <taxon>Actinomycetota</taxon>
        <taxon>Actinomycetes</taxon>
        <taxon>Streptosporangiales</taxon>
        <taxon>Nocardiopsidaceae</taxon>
        <taxon>Nocardiopsis</taxon>
    </lineage>
</organism>
<name>A0A7W9YHH6_9ACTN</name>
<evidence type="ECO:0000256" key="1">
    <source>
        <dbReference type="SAM" id="MobiDB-lite"/>
    </source>
</evidence>
<sequence>MSGEQLSLADAIAEVNPGLAETARAASPDWWSRASSAVAQLAREGKPFQAYDIVTRFGVEEPGNGAKQWGALLSAMRKAGVIEHSPTGGQPSRRPGAKGSMCREWVGTASSIREAA</sequence>
<dbReference type="RefSeq" id="WP_184075581.1">
    <property type="nucleotide sequence ID" value="NZ_JACHDS010000001.1"/>
</dbReference>
<reference evidence="2 3" key="1">
    <citation type="submission" date="2020-08" db="EMBL/GenBank/DDBJ databases">
        <title>Sequencing the genomes of 1000 actinobacteria strains.</title>
        <authorList>
            <person name="Klenk H.-P."/>
        </authorList>
    </citation>
    <scope>NUCLEOTIDE SEQUENCE [LARGE SCALE GENOMIC DNA]</scope>
    <source>
        <strain evidence="2 3">DSM 46659</strain>
    </source>
</reference>
<proteinExistence type="predicted"/>